<dbReference type="Proteomes" id="UP000318833">
    <property type="component" value="Unassembled WGS sequence"/>
</dbReference>
<sequence>MKNRKQKSCLEKYTNKKADYFSKIEGFDDSELMAVNDKIKKHLYQTLNLIDAMKVDSGATDTLSAFFTQLKELLIGKKPIQALVFYFNRDGGELFLSAYGALKPDSFMDKELSLSNRLDNEVVGEIGPIKIFNYNEIKEDALYYDEIDDCDLEYENDYINELIILKAHAIFEEILLKLDLKNLLSDIQIISPFYSYIQEHDGGESNLLTIFEK</sequence>
<protein>
    <submittedName>
        <fullName evidence="1">Uncharacterized protein</fullName>
    </submittedName>
</protein>
<evidence type="ECO:0000313" key="2">
    <source>
        <dbReference type="Proteomes" id="UP000318833"/>
    </source>
</evidence>
<dbReference type="AlphaFoldDB" id="A0A554VDF8"/>
<keyword evidence="2" id="KW-1185">Reference proteome</keyword>
<proteinExistence type="predicted"/>
<accession>A0A554VDF8</accession>
<reference evidence="1 2" key="1">
    <citation type="submission" date="2019-07" db="EMBL/GenBank/DDBJ databases">
        <title>The draft genome sequence of Aquimarina algiphila M91.</title>
        <authorList>
            <person name="Meng X."/>
        </authorList>
    </citation>
    <scope>NUCLEOTIDE SEQUENCE [LARGE SCALE GENOMIC DNA]</scope>
    <source>
        <strain evidence="1 2">M91</strain>
    </source>
</reference>
<dbReference type="EMBL" id="VLNR01000070">
    <property type="protein sequence ID" value="TSE04859.1"/>
    <property type="molecule type" value="Genomic_DNA"/>
</dbReference>
<dbReference type="RefSeq" id="WP_143918329.1">
    <property type="nucleotide sequence ID" value="NZ_CANMIK010000010.1"/>
</dbReference>
<name>A0A554VDF8_9FLAO</name>
<evidence type="ECO:0000313" key="1">
    <source>
        <dbReference type="EMBL" id="TSE04859.1"/>
    </source>
</evidence>
<dbReference type="OrthoDB" id="9954540at2"/>
<gene>
    <name evidence="1" type="ORF">FOF46_24895</name>
</gene>
<comment type="caution">
    <text evidence="1">The sequence shown here is derived from an EMBL/GenBank/DDBJ whole genome shotgun (WGS) entry which is preliminary data.</text>
</comment>
<organism evidence="1 2">
    <name type="scientific">Aquimarina algiphila</name>
    <dbReference type="NCBI Taxonomy" id="2047982"/>
    <lineage>
        <taxon>Bacteria</taxon>
        <taxon>Pseudomonadati</taxon>
        <taxon>Bacteroidota</taxon>
        <taxon>Flavobacteriia</taxon>
        <taxon>Flavobacteriales</taxon>
        <taxon>Flavobacteriaceae</taxon>
        <taxon>Aquimarina</taxon>
    </lineage>
</organism>